<feature type="non-terminal residue" evidence="6">
    <location>
        <position position="1"/>
    </location>
</feature>
<comment type="caution">
    <text evidence="6">The sequence shown here is derived from an EMBL/GenBank/DDBJ whole genome shotgun (WGS) entry which is preliminary data.</text>
</comment>
<organism evidence="6 7">
    <name type="scientific">Colocasia esculenta</name>
    <name type="common">Wild taro</name>
    <name type="synonym">Arum esculentum</name>
    <dbReference type="NCBI Taxonomy" id="4460"/>
    <lineage>
        <taxon>Eukaryota</taxon>
        <taxon>Viridiplantae</taxon>
        <taxon>Streptophyta</taxon>
        <taxon>Embryophyta</taxon>
        <taxon>Tracheophyta</taxon>
        <taxon>Spermatophyta</taxon>
        <taxon>Magnoliopsida</taxon>
        <taxon>Liliopsida</taxon>
        <taxon>Araceae</taxon>
        <taxon>Aroideae</taxon>
        <taxon>Colocasieae</taxon>
        <taxon>Colocasia</taxon>
    </lineage>
</organism>
<dbReference type="InterPro" id="IPR043454">
    <property type="entry name" value="NPH3/RPT2-like"/>
</dbReference>
<evidence type="ECO:0000313" key="6">
    <source>
        <dbReference type="EMBL" id="MQM07935.1"/>
    </source>
</evidence>
<feature type="region of interest" description="Disordered" evidence="4">
    <location>
        <begin position="144"/>
        <end position="166"/>
    </location>
</feature>
<dbReference type="PROSITE" id="PS51649">
    <property type="entry name" value="NPH3"/>
    <property type="match status" value="1"/>
</dbReference>
<gene>
    <name evidence="6" type="ORF">Taro_040785</name>
</gene>
<feature type="domain" description="NPH3" evidence="5">
    <location>
        <begin position="1"/>
        <end position="39"/>
    </location>
</feature>
<dbReference type="OrthoDB" id="680561at2759"/>
<name>A0A843WU07_COLES</name>
<comment type="similarity">
    <text evidence="2">Belongs to the NPH3 family.</text>
</comment>
<feature type="coiled-coil region" evidence="3">
    <location>
        <begin position="73"/>
        <end position="107"/>
    </location>
</feature>
<dbReference type="PANTHER" id="PTHR32370">
    <property type="entry name" value="OS12G0117600 PROTEIN"/>
    <property type="match status" value="1"/>
</dbReference>
<dbReference type="EMBL" id="NMUH01003993">
    <property type="protein sequence ID" value="MQM07935.1"/>
    <property type="molecule type" value="Genomic_DNA"/>
</dbReference>
<accession>A0A843WU07</accession>
<sequence length="166" mass="19293">LCRLIDTRKLSSEASFHASQNERLPLRAVIQVLFSEQTKLNRLSDWSGSFSGSRSPNAAALDLPARCPSKREVMVQQQEIRKLRDDVARLQIQCHSLQTQIDRLVDRKKRGFFKWRSLFFNQIDVQVEKMEREVVVVSRQMSVEGKKERAVQGKRSTTPKWRHSLS</sequence>
<evidence type="ECO:0000256" key="2">
    <source>
        <dbReference type="PROSITE-ProRule" id="PRU00982"/>
    </source>
</evidence>
<dbReference type="InterPro" id="IPR027356">
    <property type="entry name" value="NPH3_dom"/>
</dbReference>
<dbReference type="UniPathway" id="UPA00143"/>
<proteinExistence type="inferred from homology"/>
<keyword evidence="7" id="KW-1185">Reference proteome</keyword>
<keyword evidence="3" id="KW-0175">Coiled coil</keyword>
<evidence type="ECO:0000256" key="1">
    <source>
        <dbReference type="ARBA" id="ARBA00022786"/>
    </source>
</evidence>
<evidence type="ECO:0000256" key="3">
    <source>
        <dbReference type="SAM" id="Coils"/>
    </source>
</evidence>
<evidence type="ECO:0000259" key="5">
    <source>
        <dbReference type="PROSITE" id="PS51649"/>
    </source>
</evidence>
<evidence type="ECO:0000313" key="7">
    <source>
        <dbReference type="Proteomes" id="UP000652761"/>
    </source>
</evidence>
<dbReference type="AlphaFoldDB" id="A0A843WU07"/>
<dbReference type="GO" id="GO:0016567">
    <property type="term" value="P:protein ubiquitination"/>
    <property type="evidence" value="ECO:0007669"/>
    <property type="project" value="UniProtKB-UniPathway"/>
</dbReference>
<evidence type="ECO:0000256" key="4">
    <source>
        <dbReference type="SAM" id="MobiDB-lite"/>
    </source>
</evidence>
<reference evidence="6" key="1">
    <citation type="submission" date="2017-07" db="EMBL/GenBank/DDBJ databases">
        <title>Taro Niue Genome Assembly and Annotation.</title>
        <authorList>
            <person name="Atibalentja N."/>
            <person name="Keating K."/>
            <person name="Fields C.J."/>
        </authorList>
    </citation>
    <scope>NUCLEOTIDE SEQUENCE</scope>
    <source>
        <strain evidence="6">Niue_2</strain>
        <tissue evidence="6">Leaf</tissue>
    </source>
</reference>
<keyword evidence="1" id="KW-0833">Ubl conjugation pathway</keyword>
<dbReference type="Proteomes" id="UP000652761">
    <property type="component" value="Unassembled WGS sequence"/>
</dbReference>
<protein>
    <recommendedName>
        <fullName evidence="5">NPH3 domain-containing protein</fullName>
    </recommendedName>
</protein>